<sequence>MNEPDYELDVSTVITGTTKKSVSSAIKGSPVTILKKAGLISSPEHHGNDWPSWVASFGDTTHGVAGTAIPIIDLCDTVIFGRPHVSIHKSSKSMS</sequence>
<name>A0A139ILI0_9PEZI</name>
<accession>A0A139ILI0</accession>
<dbReference type="Proteomes" id="UP000073492">
    <property type="component" value="Unassembled WGS sequence"/>
</dbReference>
<evidence type="ECO:0000313" key="1">
    <source>
        <dbReference type="EMBL" id="KXT15505.1"/>
    </source>
</evidence>
<keyword evidence="2" id="KW-1185">Reference proteome</keyword>
<dbReference type="OrthoDB" id="194358at2759"/>
<dbReference type="STRING" id="113226.A0A139ILI0"/>
<dbReference type="AlphaFoldDB" id="A0A139ILI0"/>
<evidence type="ECO:0000313" key="2">
    <source>
        <dbReference type="Proteomes" id="UP000073492"/>
    </source>
</evidence>
<protein>
    <submittedName>
        <fullName evidence="1">Uncharacterized protein</fullName>
    </submittedName>
</protein>
<gene>
    <name evidence="1" type="ORF">AC579_3410</name>
</gene>
<organism evidence="1 2">
    <name type="scientific">Pseudocercospora musae</name>
    <dbReference type="NCBI Taxonomy" id="113226"/>
    <lineage>
        <taxon>Eukaryota</taxon>
        <taxon>Fungi</taxon>
        <taxon>Dikarya</taxon>
        <taxon>Ascomycota</taxon>
        <taxon>Pezizomycotina</taxon>
        <taxon>Dothideomycetes</taxon>
        <taxon>Dothideomycetidae</taxon>
        <taxon>Mycosphaerellales</taxon>
        <taxon>Mycosphaerellaceae</taxon>
        <taxon>Pseudocercospora</taxon>
    </lineage>
</organism>
<reference evidence="1 2" key="1">
    <citation type="submission" date="2015-07" db="EMBL/GenBank/DDBJ databases">
        <title>Comparative genomics of the Sigatoka disease complex on banana suggests a link between parallel evolutionary changes in Pseudocercospora fijiensis and Pseudocercospora eumusae and increased virulence on the banana host.</title>
        <authorList>
            <person name="Chang T.-C."/>
            <person name="Salvucci A."/>
            <person name="Crous P.W."/>
            <person name="Stergiopoulos I."/>
        </authorList>
    </citation>
    <scope>NUCLEOTIDE SEQUENCE [LARGE SCALE GENOMIC DNA]</scope>
    <source>
        <strain evidence="1 2">CBS 116634</strain>
    </source>
</reference>
<dbReference type="EMBL" id="LFZO01000057">
    <property type="protein sequence ID" value="KXT15505.1"/>
    <property type="molecule type" value="Genomic_DNA"/>
</dbReference>
<comment type="caution">
    <text evidence="1">The sequence shown here is derived from an EMBL/GenBank/DDBJ whole genome shotgun (WGS) entry which is preliminary data.</text>
</comment>
<proteinExistence type="predicted"/>